<evidence type="ECO:0000313" key="2">
    <source>
        <dbReference type="Proteomes" id="UP000605392"/>
    </source>
</evidence>
<dbReference type="EMBL" id="BMFN01000003">
    <property type="protein sequence ID" value="GGF74953.1"/>
    <property type="molecule type" value="Genomic_DNA"/>
</dbReference>
<proteinExistence type="predicted"/>
<reference evidence="1 2" key="1">
    <citation type="journal article" date="2019" name="Int. J. Syst. Evol. Microbiol.">
        <title>The Global Catalogue of Microorganisms (GCM) 10K type strain sequencing project: providing services to taxonomists for standard genome sequencing and annotation.</title>
        <authorList>
            <consortium name="The Broad Institute Genomics Platform"/>
            <consortium name="The Broad Institute Genome Sequencing Center for Infectious Disease"/>
            <person name="Wu L."/>
            <person name="Ma J."/>
        </authorList>
    </citation>
    <scope>NUCLEOTIDE SEQUENCE [LARGE SCALE GENOMIC DNA]</scope>
    <source>
        <strain evidence="1 2">CGMCC 1.12720</strain>
    </source>
</reference>
<evidence type="ECO:0000313" key="1">
    <source>
        <dbReference type="EMBL" id="GGF74953.1"/>
    </source>
</evidence>
<organism evidence="1 2">
    <name type="scientific">Hymenobacter qilianensis</name>
    <dbReference type="NCBI Taxonomy" id="1385715"/>
    <lineage>
        <taxon>Bacteria</taxon>
        <taxon>Pseudomonadati</taxon>
        <taxon>Bacteroidota</taxon>
        <taxon>Cytophagia</taxon>
        <taxon>Cytophagales</taxon>
        <taxon>Hymenobacteraceae</taxon>
        <taxon>Hymenobacter</taxon>
    </lineage>
</organism>
<protein>
    <submittedName>
        <fullName evidence="1">Uncharacterized protein</fullName>
    </submittedName>
</protein>
<sequence>MFAPELATLPVTGYSYLDSSVFELPLWQCTVGGVIYRCPQPTTAQDDLFLRIIAHFSGQVAVLDLADALGFAICDIPAERRYHDPAEQAVFDALLTSLATFGLVSWPQPGILSLTPDGHAALLSQTKYLYYKADCIYHQLNGFPEPSNWPFHELDHPATLGGRQLISYPPQLADLAKEPNGPECLFTVRQQLAASGADHGMEIMGLTCLVPKDTRTKPKETRTKQTSAHLLVTGYFYKPTNVPSTTDATDYYLLAGPGGAPHPALAAVLNDEASTRFRLVVAHQCEFEHFQRDSTKRIEVSALRRFRFDWDLTALLRDPRLDWFGDGVLDEMQRLITSSLSPQLSDLIPLPLLEASLGNYPADKWHWPTVSRRLSIEFLLDHLLDLQNAEFSFPFHYPTLSRRPTQEVEALLDKILTSEFRAQTADRTLFDWNWSLLSNELTQEFLLAQLLEQHNGRLILPLDYSILSNRPIPAVEELLQKILISDFRTKLGDEEFFDWDWSLLTDILTDDFVLAYLPLLPLNHYYLSQRGADFVQAALQIELSQNAIGAWLWSEVQPALASWFIWEHIDQLHPYLSWQNLIKAMLGVNSLPPVGFDQSRFLYLIRANKDRVFPLTTDRLRWTPALIDFFDGEGLLRWGSQPSSPGFEANQVLSWDALCFARYHSNVSTPTGRAYISGHIDSSELLTQYPDFAWDWPSLTSNPRIVWTTELIATYGGQLDWPRLLQRHSVTELTDRLHYWHELATATGPANRQLAWSFFSAQLPVKVLLTHYDTYAEHLDLVPICRRDPAAVADFLRKTSAFQLPWEWSYLAAAMPPADLIDLLPLASTYFERSGDVRIHQLTLPLAAQLPIAVSLEQAPAFRFAWDWVFVSRHITEAQLLAYLPALTSFVDWAQLTRTTLTTATIRQHLLFNYSLNEQLDWPHLLAHHYKPSELVADLDKLAAIISTFQSIEVKNSAWRTLTQRLPLEVVFPELAAPATSPSESQILPDYPFDWEVLSDDPRLRLHLTLRFVERYADKWHWHTLSKNKFVNTDRTYLLHPSLRPRWDWDYLSEFSQFLRPSKPFQENKPLYDRFARFIRWDRFSHRTDTVFEPELILEYRNQRWDWSHLSASPKLALKRADLDRLQQKPWDWAALSANTALTLSTADMAALEHHPWDWAALSRRPECDPADPTFIKIANKPLDFNSLSFRADIKWPKKILLALQDKLDWTSISAKNTESFSTHILEVFAHKINWLAMSSPYRCWSSFNPDWVKAFNDRWELLQLVQNNTLPSSAREAVKAAIKLDAALHFQFQIQMLNSNWKGYAYHFTHLTNALDIIRSGKILSRNKALQSTTKLADAAGSVVNRRHDAHSYARFYFRPQSPTQFYNEGLGMDRLEYLYDRAKGLNFPKCPIPVFFRFKLKEIFEKKRASVHISNGNMQADVAGYGPVEKVINRFDFENLFLVPERYWKRADYIPYIKASQQEMLILDELDFNEFEEVDIIVRDDSTADLLYSLLGENHKFARDITTDCDGIFHRKNAYVECEYSGCTLTVSPQHKNERLFPEPYTLIFSASDLGAVQDIEVADYKSVGNNLIFEEPFKLTLTHDIPFTITFEDEQRRSFIVYINELKEELAEV</sequence>
<gene>
    <name evidence="1" type="ORF">GCM10011375_32530</name>
</gene>
<accession>A0ACB5PV16</accession>
<comment type="caution">
    <text evidence="1">The sequence shown here is derived from an EMBL/GenBank/DDBJ whole genome shotgun (WGS) entry which is preliminary data.</text>
</comment>
<dbReference type="Proteomes" id="UP000605392">
    <property type="component" value="Unassembled WGS sequence"/>
</dbReference>
<keyword evidence="2" id="KW-1185">Reference proteome</keyword>
<name>A0ACB5PV16_9BACT</name>